<name>A0A9D1H4M2_9FIRM</name>
<protein>
    <submittedName>
        <fullName evidence="1">Uncharacterized protein</fullName>
    </submittedName>
</protein>
<reference evidence="1" key="2">
    <citation type="journal article" date="2021" name="PeerJ">
        <title>Extensive microbial diversity within the chicken gut microbiome revealed by metagenomics and culture.</title>
        <authorList>
            <person name="Gilroy R."/>
            <person name="Ravi A."/>
            <person name="Getino M."/>
            <person name="Pursley I."/>
            <person name="Horton D.L."/>
            <person name="Alikhan N.F."/>
            <person name="Baker D."/>
            <person name="Gharbi K."/>
            <person name="Hall N."/>
            <person name="Watson M."/>
            <person name="Adriaenssens E.M."/>
            <person name="Foster-Nyarko E."/>
            <person name="Jarju S."/>
            <person name="Secka A."/>
            <person name="Antonio M."/>
            <person name="Oren A."/>
            <person name="Chaudhuri R.R."/>
            <person name="La Ragione R."/>
            <person name="Hildebrand F."/>
            <person name="Pallen M.J."/>
        </authorList>
    </citation>
    <scope>NUCLEOTIDE SEQUENCE</scope>
    <source>
        <strain evidence="1">CHK181-108</strain>
    </source>
</reference>
<proteinExistence type="predicted"/>
<dbReference type="EMBL" id="DVLU01000099">
    <property type="protein sequence ID" value="HIT86066.1"/>
    <property type="molecule type" value="Genomic_DNA"/>
</dbReference>
<sequence length="62" mass="6629">MRYEDPKMYISMFDDEDDILTTSNAKGFSFGLDDGGSDSASDAAKGDANGGSTYSVDVKTFN</sequence>
<dbReference type="Proteomes" id="UP000824165">
    <property type="component" value="Unassembled WGS sequence"/>
</dbReference>
<reference evidence="1" key="1">
    <citation type="submission" date="2020-10" db="EMBL/GenBank/DDBJ databases">
        <authorList>
            <person name="Gilroy R."/>
        </authorList>
    </citation>
    <scope>NUCLEOTIDE SEQUENCE</scope>
    <source>
        <strain evidence="1">CHK181-108</strain>
    </source>
</reference>
<gene>
    <name evidence="1" type="ORF">IAA60_09235</name>
</gene>
<accession>A0A9D1H4M2</accession>
<dbReference type="AlphaFoldDB" id="A0A9D1H4M2"/>
<comment type="caution">
    <text evidence="1">The sequence shown here is derived from an EMBL/GenBank/DDBJ whole genome shotgun (WGS) entry which is preliminary data.</text>
</comment>
<evidence type="ECO:0000313" key="2">
    <source>
        <dbReference type="Proteomes" id="UP000824165"/>
    </source>
</evidence>
<evidence type="ECO:0000313" key="1">
    <source>
        <dbReference type="EMBL" id="HIT86066.1"/>
    </source>
</evidence>
<organism evidence="1 2">
    <name type="scientific">Candidatus Ornithomonoglobus intestinigallinarum</name>
    <dbReference type="NCBI Taxonomy" id="2840894"/>
    <lineage>
        <taxon>Bacteria</taxon>
        <taxon>Bacillati</taxon>
        <taxon>Bacillota</taxon>
        <taxon>Clostridia</taxon>
        <taxon>Candidatus Ornithomonoglobus</taxon>
    </lineage>
</organism>